<keyword evidence="1 3" id="KW-0597">Phosphoprotein</keyword>
<dbReference type="OrthoDB" id="7569831at2"/>
<dbReference type="PANTHER" id="PTHR44591">
    <property type="entry name" value="STRESS RESPONSE REGULATOR PROTEIN 1"/>
    <property type="match status" value="1"/>
</dbReference>
<dbReference type="PANTHER" id="PTHR44591:SF14">
    <property type="entry name" value="PROTEIN PILG"/>
    <property type="match status" value="1"/>
</dbReference>
<dbReference type="PROSITE" id="PS50110">
    <property type="entry name" value="RESPONSE_REGULATORY"/>
    <property type="match status" value="1"/>
</dbReference>
<keyword evidence="6" id="KW-1185">Reference proteome</keyword>
<evidence type="ECO:0000313" key="5">
    <source>
        <dbReference type="EMBL" id="SHK06436.1"/>
    </source>
</evidence>
<reference evidence="5 6" key="1">
    <citation type="submission" date="2016-11" db="EMBL/GenBank/DDBJ databases">
        <authorList>
            <person name="Jaros S."/>
            <person name="Januszkiewicz K."/>
            <person name="Wedrychowicz H."/>
        </authorList>
    </citation>
    <scope>NUCLEOTIDE SEQUENCE [LARGE SCALE GENOMIC DNA]</scope>
    <source>
        <strain evidence="5 6">DSM 14916</strain>
    </source>
</reference>
<feature type="modified residue" description="4-aspartylphosphate" evidence="3">
    <location>
        <position position="55"/>
    </location>
</feature>
<evidence type="ECO:0000256" key="3">
    <source>
        <dbReference type="PROSITE-ProRule" id="PRU00169"/>
    </source>
</evidence>
<accession>A0A1M6PES0</accession>
<protein>
    <submittedName>
        <fullName evidence="5">Response regulator receiver domain-containing protein</fullName>
    </submittedName>
</protein>
<dbReference type="Proteomes" id="UP000184387">
    <property type="component" value="Unassembled WGS sequence"/>
</dbReference>
<dbReference type="InterPro" id="IPR050595">
    <property type="entry name" value="Bact_response_regulator"/>
</dbReference>
<keyword evidence="2" id="KW-0902">Two-component regulatory system</keyword>
<dbReference type="SMART" id="SM00448">
    <property type="entry name" value="REC"/>
    <property type="match status" value="1"/>
</dbReference>
<dbReference type="InterPro" id="IPR001789">
    <property type="entry name" value="Sig_transdc_resp-reg_receiver"/>
</dbReference>
<evidence type="ECO:0000313" key="6">
    <source>
        <dbReference type="Proteomes" id="UP000184387"/>
    </source>
</evidence>
<proteinExistence type="predicted"/>
<name>A0A1M6PES0_9PROT</name>
<dbReference type="RefSeq" id="WP_073138169.1">
    <property type="nucleotide sequence ID" value="NZ_FQZF01000030.1"/>
</dbReference>
<dbReference type="Pfam" id="PF00072">
    <property type="entry name" value="Response_reg"/>
    <property type="match status" value="1"/>
</dbReference>
<evidence type="ECO:0000256" key="1">
    <source>
        <dbReference type="ARBA" id="ARBA00022553"/>
    </source>
</evidence>
<dbReference type="SUPFAM" id="SSF52172">
    <property type="entry name" value="CheY-like"/>
    <property type="match status" value="1"/>
</dbReference>
<evidence type="ECO:0000256" key="2">
    <source>
        <dbReference type="ARBA" id="ARBA00023012"/>
    </source>
</evidence>
<organism evidence="5 6">
    <name type="scientific">Muricoccus roseus</name>
    <dbReference type="NCBI Taxonomy" id="198092"/>
    <lineage>
        <taxon>Bacteria</taxon>
        <taxon>Pseudomonadati</taxon>
        <taxon>Pseudomonadota</taxon>
        <taxon>Alphaproteobacteria</taxon>
        <taxon>Acetobacterales</taxon>
        <taxon>Roseomonadaceae</taxon>
        <taxon>Muricoccus</taxon>
    </lineage>
</organism>
<dbReference type="EMBL" id="FQZF01000030">
    <property type="protein sequence ID" value="SHK06436.1"/>
    <property type="molecule type" value="Genomic_DNA"/>
</dbReference>
<sequence length="127" mass="13227">MATTVLIVDDSKLARIVAGKAIQALEPGWERVEASNADEALARVAAGGVDVAVLDFNMPGKDGLALAAELRALHPSMPLAIITANVQDEVIARARAVNATFVAKPVTEEGLRGFVSGATLRLRAGVR</sequence>
<dbReference type="InterPro" id="IPR011006">
    <property type="entry name" value="CheY-like_superfamily"/>
</dbReference>
<dbReference type="Gene3D" id="3.40.50.2300">
    <property type="match status" value="1"/>
</dbReference>
<feature type="domain" description="Response regulatory" evidence="4">
    <location>
        <begin position="4"/>
        <end position="119"/>
    </location>
</feature>
<evidence type="ECO:0000259" key="4">
    <source>
        <dbReference type="PROSITE" id="PS50110"/>
    </source>
</evidence>
<dbReference type="STRING" id="198092.SAMN02745194_04083"/>
<gene>
    <name evidence="5" type="ORF">SAMN02745194_04083</name>
</gene>
<dbReference type="GO" id="GO:0000160">
    <property type="term" value="P:phosphorelay signal transduction system"/>
    <property type="evidence" value="ECO:0007669"/>
    <property type="project" value="UniProtKB-KW"/>
</dbReference>
<dbReference type="AlphaFoldDB" id="A0A1M6PES0"/>